<dbReference type="Proteomes" id="UP000070168">
    <property type="component" value="Unassembled WGS sequence"/>
</dbReference>
<accession>A0A135L9Z2</accession>
<evidence type="ECO:0000256" key="2">
    <source>
        <dbReference type="ARBA" id="ARBA00001946"/>
    </source>
</evidence>
<keyword evidence="5" id="KW-0460">Magnesium</keyword>
<sequence>MAPLNPASQEAIRRLRNYVPPPTTYNLVPLSRQAAVLILLFADAKGDLKVVVTIRAKTLSSYAGDAALPGGRADKTETAFQTARREASEEIGLPDINQKLPTPFSVEHLCELPANLARTEVVVRPCVALLHSYDPRLGLNADPELSLIPILDAKEVEAVFTAPFKDFLSENVYDVHQFFVQQNGQGYRIFGMTARIIVDAARVAYGQEPEFEHNSHFGDEEMIAKLCQSGRFQEKPKLS</sequence>
<evidence type="ECO:0000313" key="8">
    <source>
        <dbReference type="EMBL" id="KXG45808.1"/>
    </source>
</evidence>
<dbReference type="STRING" id="5078.A0A135L9Z2"/>
<dbReference type="InterPro" id="IPR020084">
    <property type="entry name" value="NUDIX_hydrolase_CS"/>
</dbReference>
<dbReference type="Gene3D" id="3.90.79.10">
    <property type="entry name" value="Nucleoside Triphosphate Pyrophosphohydrolase"/>
    <property type="match status" value="1"/>
</dbReference>
<dbReference type="AlphaFoldDB" id="A0A135L9Z2"/>
<evidence type="ECO:0000313" key="9">
    <source>
        <dbReference type="Proteomes" id="UP000070168"/>
    </source>
</evidence>
<dbReference type="InterPro" id="IPR000086">
    <property type="entry name" value="NUDIX_hydrolase_dom"/>
</dbReference>
<dbReference type="OMA" id="HSFHFVD"/>
<evidence type="ECO:0000259" key="7">
    <source>
        <dbReference type="PROSITE" id="PS51462"/>
    </source>
</evidence>
<keyword evidence="6" id="KW-0464">Manganese</keyword>
<comment type="caution">
    <text evidence="8">The sequence shown here is derived from an EMBL/GenBank/DDBJ whole genome shotgun (WGS) entry which is preliminary data.</text>
</comment>
<organism evidence="8 9">
    <name type="scientific">Penicillium patulum</name>
    <name type="common">Penicillium griseofulvum</name>
    <dbReference type="NCBI Taxonomy" id="5078"/>
    <lineage>
        <taxon>Eukaryota</taxon>
        <taxon>Fungi</taxon>
        <taxon>Dikarya</taxon>
        <taxon>Ascomycota</taxon>
        <taxon>Pezizomycotina</taxon>
        <taxon>Eurotiomycetes</taxon>
        <taxon>Eurotiomycetidae</taxon>
        <taxon>Eurotiales</taxon>
        <taxon>Aspergillaceae</taxon>
        <taxon>Penicillium</taxon>
    </lineage>
</organism>
<reference evidence="8 9" key="1">
    <citation type="journal article" date="2016" name="BMC Genomics">
        <title>Genome sequencing and secondary metabolism of the postharvest pathogen Penicillium griseofulvum.</title>
        <authorList>
            <person name="Banani H."/>
            <person name="Marcet-Houben M."/>
            <person name="Ballester A.R."/>
            <person name="Abbruscato P."/>
            <person name="Gonzalez-Candelas L."/>
            <person name="Gabaldon T."/>
            <person name="Spadaro D."/>
        </authorList>
    </citation>
    <scope>NUCLEOTIDE SEQUENCE [LARGE SCALE GENOMIC DNA]</scope>
    <source>
        <strain evidence="8 9">PG3</strain>
    </source>
</reference>
<dbReference type="OrthoDB" id="206213at2759"/>
<dbReference type="PANTHER" id="PTHR12992:SF24">
    <property type="entry name" value="PEROXISOMAL COENZYME A DIPHOSPHATASE NUDT7"/>
    <property type="match status" value="1"/>
</dbReference>
<comment type="cofactor">
    <cofactor evidence="1">
        <name>Mn(2+)</name>
        <dbReference type="ChEBI" id="CHEBI:29035"/>
    </cofactor>
</comment>
<dbReference type="PROSITE" id="PS00893">
    <property type="entry name" value="NUDIX_BOX"/>
    <property type="match status" value="1"/>
</dbReference>
<evidence type="ECO:0000256" key="5">
    <source>
        <dbReference type="ARBA" id="ARBA00022842"/>
    </source>
</evidence>
<evidence type="ECO:0000256" key="3">
    <source>
        <dbReference type="ARBA" id="ARBA00022723"/>
    </source>
</evidence>
<dbReference type="CDD" id="cd03426">
    <property type="entry name" value="NUDIX_CoAse_Nudt7"/>
    <property type="match status" value="1"/>
</dbReference>
<comment type="cofactor">
    <cofactor evidence="2">
        <name>Mg(2+)</name>
        <dbReference type="ChEBI" id="CHEBI:18420"/>
    </cofactor>
</comment>
<feature type="domain" description="Nudix hydrolase" evidence="7">
    <location>
        <begin position="31"/>
        <end position="174"/>
    </location>
</feature>
<dbReference type="GO" id="GO:0015938">
    <property type="term" value="P:coenzyme A catabolic process"/>
    <property type="evidence" value="ECO:0007669"/>
    <property type="project" value="TreeGrafter"/>
</dbReference>
<dbReference type="Pfam" id="PF00293">
    <property type="entry name" value="NUDIX"/>
    <property type="match status" value="1"/>
</dbReference>
<dbReference type="GO" id="GO:0046872">
    <property type="term" value="F:metal ion binding"/>
    <property type="evidence" value="ECO:0007669"/>
    <property type="project" value="UniProtKB-KW"/>
</dbReference>
<dbReference type="PROSITE" id="PS51462">
    <property type="entry name" value="NUDIX"/>
    <property type="match status" value="1"/>
</dbReference>
<gene>
    <name evidence="8" type="ORF">PGRI_046640</name>
</gene>
<dbReference type="GO" id="GO:0010945">
    <property type="term" value="F:coenzyme A diphosphatase activity"/>
    <property type="evidence" value="ECO:0007669"/>
    <property type="project" value="InterPro"/>
</dbReference>
<dbReference type="SUPFAM" id="SSF55811">
    <property type="entry name" value="Nudix"/>
    <property type="match status" value="1"/>
</dbReference>
<proteinExistence type="predicted"/>
<dbReference type="RefSeq" id="XP_040644344.1">
    <property type="nucleotide sequence ID" value="XM_040792377.1"/>
</dbReference>
<name>A0A135L9Z2_PENPA</name>
<dbReference type="PANTHER" id="PTHR12992">
    <property type="entry name" value="NUDIX HYDROLASE"/>
    <property type="match status" value="1"/>
</dbReference>
<evidence type="ECO:0000256" key="1">
    <source>
        <dbReference type="ARBA" id="ARBA00001936"/>
    </source>
</evidence>
<evidence type="ECO:0000256" key="4">
    <source>
        <dbReference type="ARBA" id="ARBA00022801"/>
    </source>
</evidence>
<dbReference type="GeneID" id="63707677"/>
<keyword evidence="3" id="KW-0479">Metal-binding</keyword>
<protein>
    <recommendedName>
        <fullName evidence="7">Nudix hydrolase domain-containing protein</fullName>
    </recommendedName>
</protein>
<evidence type="ECO:0000256" key="6">
    <source>
        <dbReference type="ARBA" id="ARBA00023211"/>
    </source>
</evidence>
<keyword evidence="9" id="KW-1185">Reference proteome</keyword>
<dbReference type="InterPro" id="IPR015797">
    <property type="entry name" value="NUDIX_hydrolase-like_dom_sf"/>
</dbReference>
<keyword evidence="4" id="KW-0378">Hydrolase</keyword>
<dbReference type="InterPro" id="IPR045121">
    <property type="entry name" value="CoAse"/>
</dbReference>
<dbReference type="EMBL" id="LHQR01000069">
    <property type="protein sequence ID" value="KXG45808.1"/>
    <property type="molecule type" value="Genomic_DNA"/>
</dbReference>